<reference evidence="3 4" key="1">
    <citation type="journal article" date="2014" name="PLoS Genet.">
        <title>Phylogenetically driven sequencing of extremely halophilic archaea reveals strategies for static and dynamic osmo-response.</title>
        <authorList>
            <person name="Becker E.A."/>
            <person name="Seitzer P.M."/>
            <person name="Tritt A."/>
            <person name="Larsen D."/>
            <person name="Krusor M."/>
            <person name="Yao A.I."/>
            <person name="Wu D."/>
            <person name="Madern D."/>
            <person name="Eisen J.A."/>
            <person name="Darling A.E."/>
            <person name="Facciotti M.T."/>
        </authorList>
    </citation>
    <scope>NUCLEOTIDE SEQUENCE [LARGE SCALE GENOMIC DNA]</scope>
    <source>
        <strain evidence="3 4">DSM 18795</strain>
    </source>
</reference>
<dbReference type="AlphaFoldDB" id="L9XH00"/>
<sequence>MIEMGNTVLDEILETSRELESSTVSAHELGDRMATDELLDVVRHRDLLEVLVAEPLDRNDLEAQLDVSRATSHRFTRWLEDHDLAERVDNRFTLTGKGQAYADAVVRLERDLRAATVLAPLLESICERHREFVVAPFADGTVTTATPDDPYAPTFRFVQLLRGSETFRGFNTAPMLPPGLAEPSERLFDGRDVELIYLPEVVDVLFERYPDQLHEAIDAGHLTLRTREALPYGLAVFDDRVGVAGYDERTGMMRVFVDSDSAIARGWAERVFATYRDHSEPIRERTGP</sequence>
<dbReference type="InterPro" id="IPR057527">
    <property type="entry name" value="HVO_A0261-like_N"/>
</dbReference>
<evidence type="ECO:0000259" key="1">
    <source>
        <dbReference type="Pfam" id="PF08350"/>
    </source>
</evidence>
<evidence type="ECO:0000313" key="3">
    <source>
        <dbReference type="EMBL" id="ELY60989.1"/>
    </source>
</evidence>
<keyword evidence="4" id="KW-1185">Reference proteome</keyword>
<dbReference type="Pfam" id="PF25213">
    <property type="entry name" value="HVO_A0261_N"/>
    <property type="match status" value="1"/>
</dbReference>
<dbReference type="Gene3D" id="1.10.10.10">
    <property type="entry name" value="Winged helix-like DNA-binding domain superfamily/Winged helix DNA-binding domain"/>
    <property type="match status" value="1"/>
</dbReference>
<dbReference type="Pfam" id="PF08350">
    <property type="entry name" value="FilR1_middle"/>
    <property type="match status" value="1"/>
</dbReference>
<dbReference type="Proteomes" id="UP000011531">
    <property type="component" value="Unassembled WGS sequence"/>
</dbReference>
<organism evidence="3 4">
    <name type="scientific">Natronococcus jeotgali DSM 18795</name>
    <dbReference type="NCBI Taxonomy" id="1227498"/>
    <lineage>
        <taxon>Archaea</taxon>
        <taxon>Methanobacteriati</taxon>
        <taxon>Methanobacteriota</taxon>
        <taxon>Stenosarchaea group</taxon>
        <taxon>Halobacteria</taxon>
        <taxon>Halobacteriales</taxon>
        <taxon>Natrialbaceae</taxon>
        <taxon>Natronococcus</taxon>
    </lineage>
</organism>
<dbReference type="SUPFAM" id="SSF46785">
    <property type="entry name" value="Winged helix' DNA-binding domain"/>
    <property type="match status" value="1"/>
</dbReference>
<feature type="domain" description="HVO-A0261-like N-terminal" evidence="2">
    <location>
        <begin position="35"/>
        <end position="115"/>
    </location>
</feature>
<proteinExistence type="predicted"/>
<feature type="domain" description="Methanogenesis regulatory protein FilR1 middle" evidence="1">
    <location>
        <begin position="150"/>
        <end position="277"/>
    </location>
</feature>
<name>L9XH00_9EURY</name>
<dbReference type="EMBL" id="AOIA01000091">
    <property type="protein sequence ID" value="ELY60989.1"/>
    <property type="molecule type" value="Genomic_DNA"/>
</dbReference>
<dbReference type="InterPro" id="IPR036388">
    <property type="entry name" value="WH-like_DNA-bd_sf"/>
</dbReference>
<evidence type="ECO:0000259" key="2">
    <source>
        <dbReference type="Pfam" id="PF25213"/>
    </source>
</evidence>
<gene>
    <name evidence="3" type="ORF">C492_09615</name>
</gene>
<evidence type="ECO:0000313" key="4">
    <source>
        <dbReference type="Proteomes" id="UP000011531"/>
    </source>
</evidence>
<comment type="caution">
    <text evidence="3">The sequence shown here is derived from an EMBL/GenBank/DDBJ whole genome shotgun (WGS) entry which is preliminary data.</text>
</comment>
<dbReference type="InterPro" id="IPR036390">
    <property type="entry name" value="WH_DNA-bd_sf"/>
</dbReference>
<protein>
    <submittedName>
        <fullName evidence="3">Uncharacterized protein</fullName>
    </submittedName>
</protein>
<dbReference type="InterPro" id="IPR013561">
    <property type="entry name" value="FilR1_middle_dom"/>
</dbReference>
<dbReference type="PATRIC" id="fig|1227498.3.peg.1857"/>
<accession>L9XH00</accession>